<dbReference type="OrthoDB" id="1937528at2759"/>
<evidence type="ECO:0000313" key="4">
    <source>
        <dbReference type="Proteomes" id="UP000242715"/>
    </source>
</evidence>
<feature type="domain" description="Reverse transcriptase zinc-binding" evidence="2">
    <location>
        <begin position="3"/>
        <end position="30"/>
    </location>
</feature>
<accession>A0A2Z6PUJ4</accession>
<keyword evidence="1" id="KW-1133">Transmembrane helix</keyword>
<feature type="transmembrane region" description="Helical" evidence="1">
    <location>
        <begin position="29"/>
        <end position="55"/>
    </location>
</feature>
<dbReference type="Proteomes" id="UP000242715">
    <property type="component" value="Unassembled WGS sequence"/>
</dbReference>
<name>A0A2Z6PUJ4_TRISU</name>
<protein>
    <recommendedName>
        <fullName evidence="2">Reverse transcriptase zinc-binding domain-containing protein</fullName>
    </recommendedName>
</protein>
<keyword evidence="1" id="KW-0812">Transmembrane</keyword>
<keyword evidence="4" id="KW-1185">Reference proteome</keyword>
<dbReference type="EMBL" id="DF974862">
    <property type="protein sequence ID" value="GAU50757.1"/>
    <property type="molecule type" value="Genomic_DNA"/>
</dbReference>
<evidence type="ECO:0000313" key="3">
    <source>
        <dbReference type="EMBL" id="GAU50757.1"/>
    </source>
</evidence>
<dbReference type="AlphaFoldDB" id="A0A2Z6PUJ4"/>
<keyword evidence="1" id="KW-0472">Membrane</keyword>
<organism evidence="3 4">
    <name type="scientific">Trifolium subterraneum</name>
    <name type="common">Subterranean clover</name>
    <dbReference type="NCBI Taxonomy" id="3900"/>
    <lineage>
        <taxon>Eukaryota</taxon>
        <taxon>Viridiplantae</taxon>
        <taxon>Streptophyta</taxon>
        <taxon>Embryophyta</taxon>
        <taxon>Tracheophyta</taxon>
        <taxon>Spermatophyta</taxon>
        <taxon>Magnoliopsida</taxon>
        <taxon>eudicotyledons</taxon>
        <taxon>Gunneridae</taxon>
        <taxon>Pentapetalae</taxon>
        <taxon>rosids</taxon>
        <taxon>fabids</taxon>
        <taxon>Fabales</taxon>
        <taxon>Fabaceae</taxon>
        <taxon>Papilionoideae</taxon>
        <taxon>50 kb inversion clade</taxon>
        <taxon>NPAAA clade</taxon>
        <taxon>Hologalegina</taxon>
        <taxon>IRL clade</taxon>
        <taxon>Trifolieae</taxon>
        <taxon>Trifolium</taxon>
    </lineage>
</organism>
<evidence type="ECO:0000256" key="1">
    <source>
        <dbReference type="SAM" id="Phobius"/>
    </source>
</evidence>
<dbReference type="InterPro" id="IPR026960">
    <property type="entry name" value="RVT-Znf"/>
</dbReference>
<reference evidence="4" key="1">
    <citation type="journal article" date="2017" name="Front. Plant Sci.">
        <title>Climate Clever Clovers: New Paradigm to Reduce the Environmental Footprint of Ruminants by Breeding Low Methanogenic Forages Utilizing Haplotype Variation.</title>
        <authorList>
            <person name="Kaur P."/>
            <person name="Appels R."/>
            <person name="Bayer P.E."/>
            <person name="Keeble-Gagnere G."/>
            <person name="Wang J."/>
            <person name="Hirakawa H."/>
            <person name="Shirasawa K."/>
            <person name="Vercoe P."/>
            <person name="Stefanova K."/>
            <person name="Durmic Z."/>
            <person name="Nichols P."/>
            <person name="Revell C."/>
            <person name="Isobe S.N."/>
            <person name="Edwards D."/>
            <person name="Erskine W."/>
        </authorList>
    </citation>
    <scope>NUCLEOTIDE SEQUENCE [LARGE SCALE GENOMIC DNA]</scope>
    <source>
        <strain evidence="4">cv. Daliak</strain>
    </source>
</reference>
<evidence type="ECO:0000259" key="2">
    <source>
        <dbReference type="Pfam" id="PF13966"/>
    </source>
</evidence>
<sequence length="133" mass="15448">MDHASCVLCGEEAETARHLFLHCNYAAGIWYAVCRWLGVFAVLPADVMMSYGLLVGCGRNKKIRKGFAIVWMAFIRVIWKVRNERVFNNATVEVTDAVDMVQRLSWQWYLNKMASSSCLLYEWIWNPCECMLR</sequence>
<gene>
    <name evidence="3" type="ORF">TSUD_272720</name>
</gene>
<proteinExistence type="predicted"/>
<dbReference type="Pfam" id="PF13966">
    <property type="entry name" value="zf-RVT"/>
    <property type="match status" value="1"/>
</dbReference>